<evidence type="ECO:0000256" key="3">
    <source>
        <dbReference type="ARBA" id="ARBA00024293"/>
    </source>
</evidence>
<protein>
    <recommendedName>
        <fullName evidence="2">Thioesterase TesA</fullName>
    </recommendedName>
</protein>
<dbReference type="PANTHER" id="PTHR11487">
    <property type="entry name" value="THIOESTERASE"/>
    <property type="match status" value="1"/>
</dbReference>
<sequence>MKTIVRRTILLVPLSLFGVCMAVVVCVPPSGAGRSFFRRWPRAVDGARVVPLSRPGHEERMNEPLATSLTAAAADVAGRVLALEQPQVVLFGHSIGATVAFEAARLLADDAVDVELVVSARQGPQCAGIAGELTHQTDAELLATVQSWGAHALDQSVQDMLIPLLRADFELSASYSWDGVRVSAPVTALSYIDDVVVDAAAVRRWSAATSASHTHLTLPGGHFAASDPTHSLIAVLRDAVSRLRSGQPRV</sequence>
<dbReference type="GO" id="GO:0008610">
    <property type="term" value="P:lipid biosynthetic process"/>
    <property type="evidence" value="ECO:0007669"/>
    <property type="project" value="TreeGrafter"/>
</dbReference>
<evidence type="ECO:0000313" key="5">
    <source>
        <dbReference type="EMBL" id="GAF48666.1"/>
    </source>
</evidence>
<dbReference type="PANTHER" id="PTHR11487:SF0">
    <property type="entry name" value="S-ACYL FATTY ACID SYNTHASE THIOESTERASE, MEDIUM CHAIN"/>
    <property type="match status" value="1"/>
</dbReference>
<dbReference type="Pfam" id="PF00975">
    <property type="entry name" value="Thioesterase"/>
    <property type="match status" value="1"/>
</dbReference>
<dbReference type="Gene3D" id="3.40.50.1820">
    <property type="entry name" value="alpha/beta hydrolase"/>
    <property type="match status" value="1"/>
</dbReference>
<evidence type="ECO:0000256" key="2">
    <source>
        <dbReference type="ARBA" id="ARBA00015007"/>
    </source>
</evidence>
<dbReference type="InterPro" id="IPR001031">
    <property type="entry name" value="Thioesterase"/>
</dbReference>
<gene>
    <name evidence="5" type="ORF">RW1_057_00360</name>
</gene>
<dbReference type="InterPro" id="IPR029058">
    <property type="entry name" value="AB_hydrolase_fold"/>
</dbReference>
<accession>X0QCN2</accession>
<organism evidence="5 6">
    <name type="scientific">Rhodococcus wratislaviensis NBRC 100605</name>
    <dbReference type="NCBI Taxonomy" id="1219028"/>
    <lineage>
        <taxon>Bacteria</taxon>
        <taxon>Bacillati</taxon>
        <taxon>Actinomycetota</taxon>
        <taxon>Actinomycetes</taxon>
        <taxon>Mycobacteriales</taxon>
        <taxon>Nocardiaceae</taxon>
        <taxon>Rhodococcus</taxon>
    </lineage>
</organism>
<keyword evidence="6" id="KW-1185">Reference proteome</keyword>
<evidence type="ECO:0000313" key="6">
    <source>
        <dbReference type="Proteomes" id="UP000019491"/>
    </source>
</evidence>
<dbReference type="EMBL" id="BAWF01000057">
    <property type="protein sequence ID" value="GAF48666.1"/>
    <property type="molecule type" value="Genomic_DNA"/>
</dbReference>
<comment type="similarity">
    <text evidence="1">Belongs to the thioesterase family.</text>
</comment>
<feature type="domain" description="Thioesterase" evidence="4">
    <location>
        <begin position="24"/>
        <end position="232"/>
    </location>
</feature>
<comment type="catalytic activity">
    <reaction evidence="3">
        <text>a fatty acyl-CoA + H2O = a fatty acid + CoA + H(+)</text>
        <dbReference type="Rhea" id="RHEA:16781"/>
        <dbReference type="ChEBI" id="CHEBI:15377"/>
        <dbReference type="ChEBI" id="CHEBI:15378"/>
        <dbReference type="ChEBI" id="CHEBI:28868"/>
        <dbReference type="ChEBI" id="CHEBI:57287"/>
        <dbReference type="ChEBI" id="CHEBI:77636"/>
    </reaction>
</comment>
<dbReference type="SUPFAM" id="SSF53474">
    <property type="entry name" value="alpha/beta-Hydrolases"/>
    <property type="match status" value="1"/>
</dbReference>
<evidence type="ECO:0000259" key="4">
    <source>
        <dbReference type="Pfam" id="PF00975"/>
    </source>
</evidence>
<name>X0QCN2_RHOWR</name>
<dbReference type="AlphaFoldDB" id="X0QCN2"/>
<proteinExistence type="inferred from homology"/>
<dbReference type="Proteomes" id="UP000019491">
    <property type="component" value="Unassembled WGS sequence"/>
</dbReference>
<comment type="caution">
    <text evidence="5">The sequence shown here is derived from an EMBL/GenBank/DDBJ whole genome shotgun (WGS) entry which is preliminary data.</text>
</comment>
<dbReference type="InterPro" id="IPR012223">
    <property type="entry name" value="TEII"/>
</dbReference>
<evidence type="ECO:0000256" key="1">
    <source>
        <dbReference type="ARBA" id="ARBA00007169"/>
    </source>
</evidence>
<reference evidence="5 6" key="1">
    <citation type="submission" date="2014-02" db="EMBL/GenBank/DDBJ databases">
        <title>Whole genome shotgun sequence of Rhodococcus wratislaviensis NBRC 100605.</title>
        <authorList>
            <person name="Hosoyama A."/>
            <person name="Tsuchikane K."/>
            <person name="Yoshida I."/>
            <person name="Ohji S."/>
            <person name="Ichikawa N."/>
            <person name="Yamazoe A."/>
            <person name="Fujita N."/>
        </authorList>
    </citation>
    <scope>NUCLEOTIDE SEQUENCE [LARGE SCALE GENOMIC DNA]</scope>
    <source>
        <strain evidence="5 6">NBRC 100605</strain>
    </source>
</reference>